<organism evidence="1 2">
    <name type="scientific">Ampelomyces quisqualis</name>
    <name type="common">Powdery mildew agent</name>
    <dbReference type="NCBI Taxonomy" id="50730"/>
    <lineage>
        <taxon>Eukaryota</taxon>
        <taxon>Fungi</taxon>
        <taxon>Dikarya</taxon>
        <taxon>Ascomycota</taxon>
        <taxon>Pezizomycotina</taxon>
        <taxon>Dothideomycetes</taxon>
        <taxon>Pleosporomycetidae</taxon>
        <taxon>Pleosporales</taxon>
        <taxon>Pleosporineae</taxon>
        <taxon>Phaeosphaeriaceae</taxon>
        <taxon>Ampelomyces</taxon>
    </lineage>
</organism>
<dbReference type="Proteomes" id="UP000800096">
    <property type="component" value="Unassembled WGS sequence"/>
</dbReference>
<proteinExistence type="predicted"/>
<evidence type="ECO:0000313" key="1">
    <source>
        <dbReference type="EMBL" id="KAF1918116.1"/>
    </source>
</evidence>
<sequence length="108" mass="12454">MPESGYLHVSDSASLERRLSRLHTARHLACSCCQWSHLKDFNAHLFVLILSKMRRRPLHISAHNAVKLLCLRHESTLDVINIYGIVWPWFSALFSCLELPVHGLQCFC</sequence>
<evidence type="ECO:0000313" key="2">
    <source>
        <dbReference type="Proteomes" id="UP000800096"/>
    </source>
</evidence>
<reference evidence="1" key="1">
    <citation type="journal article" date="2020" name="Stud. Mycol.">
        <title>101 Dothideomycetes genomes: a test case for predicting lifestyles and emergence of pathogens.</title>
        <authorList>
            <person name="Haridas S."/>
            <person name="Albert R."/>
            <person name="Binder M."/>
            <person name="Bloem J."/>
            <person name="Labutti K."/>
            <person name="Salamov A."/>
            <person name="Andreopoulos B."/>
            <person name="Baker S."/>
            <person name="Barry K."/>
            <person name="Bills G."/>
            <person name="Bluhm B."/>
            <person name="Cannon C."/>
            <person name="Castanera R."/>
            <person name="Culley D."/>
            <person name="Daum C."/>
            <person name="Ezra D."/>
            <person name="Gonzalez J."/>
            <person name="Henrissat B."/>
            <person name="Kuo A."/>
            <person name="Liang C."/>
            <person name="Lipzen A."/>
            <person name="Lutzoni F."/>
            <person name="Magnuson J."/>
            <person name="Mondo S."/>
            <person name="Nolan M."/>
            <person name="Ohm R."/>
            <person name="Pangilinan J."/>
            <person name="Park H.-J."/>
            <person name="Ramirez L."/>
            <person name="Alfaro M."/>
            <person name="Sun H."/>
            <person name="Tritt A."/>
            <person name="Yoshinaga Y."/>
            <person name="Zwiers L.-H."/>
            <person name="Turgeon B."/>
            <person name="Goodwin S."/>
            <person name="Spatafora J."/>
            <person name="Crous P."/>
            <person name="Grigoriev I."/>
        </authorList>
    </citation>
    <scope>NUCLEOTIDE SEQUENCE</scope>
    <source>
        <strain evidence="1">HMLAC05119</strain>
    </source>
</reference>
<gene>
    <name evidence="1" type="ORF">BDU57DRAFT_514694</name>
</gene>
<accession>A0A6A5QU55</accession>
<dbReference type="AlphaFoldDB" id="A0A6A5QU55"/>
<keyword evidence="2" id="KW-1185">Reference proteome</keyword>
<protein>
    <submittedName>
        <fullName evidence="1">Uncharacterized protein</fullName>
    </submittedName>
</protein>
<name>A0A6A5QU55_AMPQU</name>
<dbReference type="EMBL" id="ML979134">
    <property type="protein sequence ID" value="KAF1918116.1"/>
    <property type="molecule type" value="Genomic_DNA"/>
</dbReference>